<organism evidence="2 3">
    <name type="scientific">Tetragenococcus muriaticus PMC-11-5</name>
    <dbReference type="NCBI Taxonomy" id="1302649"/>
    <lineage>
        <taxon>Bacteria</taxon>
        <taxon>Bacillati</taxon>
        <taxon>Bacillota</taxon>
        <taxon>Bacilli</taxon>
        <taxon>Lactobacillales</taxon>
        <taxon>Enterococcaceae</taxon>
        <taxon>Tetragenococcus</taxon>
    </lineage>
</organism>
<dbReference type="InterPro" id="IPR008254">
    <property type="entry name" value="Flavodoxin/NO_synth"/>
</dbReference>
<dbReference type="RefSeq" id="WP_231557679.1">
    <property type="nucleotide sequence ID" value="NZ_JPVU01000089.1"/>
</dbReference>
<dbReference type="Gene3D" id="3.40.50.360">
    <property type="match status" value="1"/>
</dbReference>
<sequence length="57" mass="6055">MTKIAIVYYSSTGTNYQLAQWAKEAVEGVGAEARLVKAPELAPDVAIDANPCLESSL</sequence>
<dbReference type="PROSITE" id="PS50902">
    <property type="entry name" value="FLAVODOXIN_LIKE"/>
    <property type="match status" value="1"/>
</dbReference>
<dbReference type="SUPFAM" id="SSF52218">
    <property type="entry name" value="Flavoproteins"/>
    <property type="match status" value="1"/>
</dbReference>
<accession>A0A091CE09</accession>
<evidence type="ECO:0000313" key="3">
    <source>
        <dbReference type="Proteomes" id="UP000029380"/>
    </source>
</evidence>
<dbReference type="Proteomes" id="UP000029380">
    <property type="component" value="Unassembled WGS sequence"/>
</dbReference>
<gene>
    <name evidence="2" type="ORF">TMUPMC115_0841</name>
</gene>
<proteinExistence type="predicted"/>
<dbReference type="AlphaFoldDB" id="A0A091CE09"/>
<comment type="caution">
    <text evidence="2">The sequence shown here is derived from an EMBL/GenBank/DDBJ whole genome shotgun (WGS) entry which is preliminary data.</text>
</comment>
<dbReference type="PATRIC" id="fig|1302649.3.peg.844"/>
<evidence type="ECO:0000259" key="1">
    <source>
        <dbReference type="PROSITE" id="PS50902"/>
    </source>
</evidence>
<protein>
    <submittedName>
        <fullName evidence="2">Trp repressor binding protein</fullName>
    </submittedName>
</protein>
<reference evidence="2 3" key="1">
    <citation type="submission" date="2014-08" db="EMBL/GenBank/DDBJ databases">
        <title>Genome sequence of Tetragenococcus muriaticus.</title>
        <authorList>
            <person name="Chuea-nongthon C."/>
            <person name="Rodtong S."/>
            <person name="Yongsawatdigul J."/>
            <person name="Steele J.L."/>
            <person name="Liu X.-y."/>
            <person name="Speers J."/>
            <person name="Glasner J.D."/>
            <person name="Neeno-Eckwall E.C."/>
        </authorList>
    </citation>
    <scope>NUCLEOTIDE SEQUENCE [LARGE SCALE GENOMIC DNA]</scope>
    <source>
        <strain evidence="2 3">PMC-11-5</strain>
    </source>
</reference>
<dbReference type="EMBL" id="JPVU01000089">
    <property type="protein sequence ID" value="KFN92608.1"/>
    <property type="molecule type" value="Genomic_DNA"/>
</dbReference>
<feature type="domain" description="Flavodoxin-like" evidence="1">
    <location>
        <begin position="4"/>
        <end position="57"/>
    </location>
</feature>
<dbReference type="GO" id="GO:0010181">
    <property type="term" value="F:FMN binding"/>
    <property type="evidence" value="ECO:0007669"/>
    <property type="project" value="InterPro"/>
</dbReference>
<dbReference type="InterPro" id="IPR029039">
    <property type="entry name" value="Flavoprotein-like_sf"/>
</dbReference>
<evidence type="ECO:0000313" key="2">
    <source>
        <dbReference type="EMBL" id="KFN92608.1"/>
    </source>
</evidence>
<dbReference type="GO" id="GO:0016651">
    <property type="term" value="F:oxidoreductase activity, acting on NAD(P)H"/>
    <property type="evidence" value="ECO:0007669"/>
    <property type="project" value="UniProtKB-ARBA"/>
</dbReference>
<name>A0A091CE09_9ENTE</name>